<name>A0A803MIG6_CHEQI</name>
<organism evidence="2 3">
    <name type="scientific">Chenopodium quinoa</name>
    <name type="common">Quinoa</name>
    <dbReference type="NCBI Taxonomy" id="63459"/>
    <lineage>
        <taxon>Eukaryota</taxon>
        <taxon>Viridiplantae</taxon>
        <taxon>Streptophyta</taxon>
        <taxon>Embryophyta</taxon>
        <taxon>Tracheophyta</taxon>
        <taxon>Spermatophyta</taxon>
        <taxon>Magnoliopsida</taxon>
        <taxon>eudicotyledons</taxon>
        <taxon>Gunneridae</taxon>
        <taxon>Pentapetalae</taxon>
        <taxon>Caryophyllales</taxon>
        <taxon>Chenopodiaceae</taxon>
        <taxon>Chenopodioideae</taxon>
        <taxon>Atripliceae</taxon>
        <taxon>Chenopodium</taxon>
    </lineage>
</organism>
<protein>
    <submittedName>
        <fullName evidence="2">Uncharacterized protein</fullName>
    </submittedName>
</protein>
<feature type="region of interest" description="Disordered" evidence="1">
    <location>
        <begin position="85"/>
        <end position="115"/>
    </location>
</feature>
<feature type="compositionally biased region" description="Acidic residues" evidence="1">
    <location>
        <begin position="382"/>
        <end position="404"/>
    </location>
</feature>
<dbReference type="EnsemblPlants" id="AUR62029914-RA">
    <property type="protein sequence ID" value="AUR62029914-RA:cds"/>
    <property type="gene ID" value="AUR62029914"/>
</dbReference>
<accession>A0A803MIG6</accession>
<dbReference type="Gramene" id="AUR62029914-RA">
    <property type="protein sequence ID" value="AUR62029914-RA:cds"/>
    <property type="gene ID" value="AUR62029914"/>
</dbReference>
<dbReference type="AlphaFoldDB" id="A0A803MIG6"/>
<reference evidence="2" key="1">
    <citation type="journal article" date="2017" name="Nature">
        <title>The genome of Chenopodium quinoa.</title>
        <authorList>
            <person name="Jarvis D.E."/>
            <person name="Ho Y.S."/>
            <person name="Lightfoot D.J."/>
            <person name="Schmoeckel S.M."/>
            <person name="Li B."/>
            <person name="Borm T.J.A."/>
            <person name="Ohyanagi H."/>
            <person name="Mineta K."/>
            <person name="Michell C.T."/>
            <person name="Saber N."/>
            <person name="Kharbatia N.M."/>
            <person name="Rupper R.R."/>
            <person name="Sharp A.R."/>
            <person name="Dally N."/>
            <person name="Boughton B.A."/>
            <person name="Woo Y.H."/>
            <person name="Gao G."/>
            <person name="Schijlen E.G.W.M."/>
            <person name="Guo X."/>
            <person name="Momin A.A."/>
            <person name="Negrao S."/>
            <person name="Al-Babili S."/>
            <person name="Gehring C."/>
            <person name="Roessner U."/>
            <person name="Jung C."/>
            <person name="Murphy K."/>
            <person name="Arold S.T."/>
            <person name="Gojobori T."/>
            <person name="van der Linden C.G."/>
            <person name="van Loo E.N."/>
            <person name="Jellen E.N."/>
            <person name="Maughan P.J."/>
            <person name="Tester M."/>
        </authorList>
    </citation>
    <scope>NUCLEOTIDE SEQUENCE [LARGE SCALE GENOMIC DNA]</scope>
    <source>
        <strain evidence="2">cv. PI 614886</strain>
    </source>
</reference>
<sequence>MAEAADIATGVAAPRPSLPESCAELIHVRQTQCPPLRTWKRIDRDLDASMNELTSISGKRKQDDPSFLTVVEESLIGKRFRASPELTNQVSSSHSKPSEVQSSNDIPESSSIDDIPTDVTTQVSCFLPSSFGGSFWAGGWGFWAAKKGDERKVRCGEGSWVVVGRWDARGRGGDGRGRGDWMAVEWWGYGKRVVGSVCGGGGVAKEREWKRIAICQKLTNNCPHLFVTSFGKGICDSSSPYLSMCTVVRTPGTGGLNWGRGGGVDAAYRTSGGWCKPERDNWINDEAGENQSDILGYYWYFKVKKLPNTCLRILHHPLDAYLWPELKHRIDRYLKGDMEVLPSIFEGILARKLSGKHDDTDDELMEEFRSKTQQGEGHQFQSDEDLTESDSDEDLTESDEEPSD</sequence>
<proteinExistence type="predicted"/>
<keyword evidence="3" id="KW-1185">Reference proteome</keyword>
<evidence type="ECO:0000256" key="1">
    <source>
        <dbReference type="SAM" id="MobiDB-lite"/>
    </source>
</evidence>
<feature type="compositionally biased region" description="Polar residues" evidence="1">
    <location>
        <begin position="371"/>
        <end position="380"/>
    </location>
</feature>
<evidence type="ECO:0000313" key="3">
    <source>
        <dbReference type="Proteomes" id="UP000596660"/>
    </source>
</evidence>
<reference evidence="2" key="2">
    <citation type="submission" date="2021-03" db="UniProtKB">
        <authorList>
            <consortium name="EnsemblPlants"/>
        </authorList>
    </citation>
    <scope>IDENTIFICATION</scope>
</reference>
<feature type="region of interest" description="Disordered" evidence="1">
    <location>
        <begin position="368"/>
        <end position="404"/>
    </location>
</feature>
<dbReference type="Proteomes" id="UP000596660">
    <property type="component" value="Unplaced"/>
</dbReference>
<evidence type="ECO:0000313" key="2">
    <source>
        <dbReference type="EnsemblPlants" id="AUR62029914-RA:cds"/>
    </source>
</evidence>